<name>A0ABR8CDK9_9CYAN</name>
<dbReference type="Gene3D" id="3.40.30.10">
    <property type="entry name" value="Glutaredoxin"/>
    <property type="match status" value="1"/>
</dbReference>
<comment type="caution">
    <text evidence="1">The sequence shown here is derived from an EMBL/GenBank/DDBJ whole genome shotgun (WGS) entry which is preliminary data.</text>
</comment>
<organism evidence="1 2">
    <name type="scientific">Phormidium tenue FACHB-1050</name>
    <dbReference type="NCBI Taxonomy" id="2692857"/>
    <lineage>
        <taxon>Bacteria</taxon>
        <taxon>Bacillati</taxon>
        <taxon>Cyanobacteriota</taxon>
        <taxon>Cyanophyceae</taxon>
        <taxon>Oscillatoriophycideae</taxon>
        <taxon>Oscillatoriales</taxon>
        <taxon>Oscillatoriaceae</taxon>
        <taxon>Phormidium</taxon>
    </lineage>
</organism>
<dbReference type="InterPro" id="IPR036249">
    <property type="entry name" value="Thioredoxin-like_sf"/>
</dbReference>
<dbReference type="RefSeq" id="WP_190578620.1">
    <property type="nucleotide sequence ID" value="NZ_CAWPQU010000013.1"/>
</dbReference>
<accession>A0ABR8CDK9</accession>
<proteinExistence type="predicted"/>
<dbReference type="CDD" id="cd02980">
    <property type="entry name" value="TRX_Fd_family"/>
    <property type="match status" value="1"/>
</dbReference>
<gene>
    <name evidence="1" type="ORF">H6G05_13240</name>
</gene>
<dbReference type="SUPFAM" id="SSF52833">
    <property type="entry name" value="Thioredoxin-like"/>
    <property type="match status" value="1"/>
</dbReference>
<reference evidence="1 2" key="1">
    <citation type="journal article" date="2020" name="ISME J.">
        <title>Comparative genomics reveals insights into cyanobacterial evolution and habitat adaptation.</title>
        <authorList>
            <person name="Chen M.Y."/>
            <person name="Teng W.K."/>
            <person name="Zhao L."/>
            <person name="Hu C.X."/>
            <person name="Zhou Y.K."/>
            <person name="Han B.P."/>
            <person name="Song L.R."/>
            <person name="Shu W.S."/>
        </authorList>
    </citation>
    <scope>NUCLEOTIDE SEQUENCE [LARGE SCALE GENOMIC DNA]</scope>
    <source>
        <strain evidence="1 2">FACHB-1050</strain>
    </source>
</reference>
<sequence length="138" mass="15787">MAANPEIITPDMAINDDLVDLDLIRQQLANRAQQLSIPQIEKHLFLCADQTKPLCCQKEVGLQAWDYLKRRIKELDLEVKVFRTKTNCLRVCDRGPILLVYPDGVWYHSATAEVLERVLQEHIIAGKIVSDYAFIEPA</sequence>
<dbReference type="Proteomes" id="UP000618445">
    <property type="component" value="Unassembled WGS sequence"/>
</dbReference>
<protein>
    <submittedName>
        <fullName evidence="1">Ferredoxin</fullName>
    </submittedName>
</protein>
<evidence type="ECO:0000313" key="2">
    <source>
        <dbReference type="Proteomes" id="UP000618445"/>
    </source>
</evidence>
<evidence type="ECO:0000313" key="1">
    <source>
        <dbReference type="EMBL" id="MBD2317806.1"/>
    </source>
</evidence>
<keyword evidence="2" id="KW-1185">Reference proteome</keyword>
<dbReference type="EMBL" id="JACJQY010000020">
    <property type="protein sequence ID" value="MBD2317806.1"/>
    <property type="molecule type" value="Genomic_DNA"/>
</dbReference>